<evidence type="ECO:0000256" key="2">
    <source>
        <dbReference type="ARBA" id="ARBA00009889"/>
    </source>
</evidence>
<dbReference type="CDD" id="cd18033">
    <property type="entry name" value="DEXDc_FANCM"/>
    <property type="match status" value="1"/>
</dbReference>
<feature type="compositionally biased region" description="Basic and acidic residues" evidence="9">
    <location>
        <begin position="767"/>
        <end position="780"/>
    </location>
</feature>
<feature type="compositionally biased region" description="Low complexity" evidence="9">
    <location>
        <begin position="1067"/>
        <end position="1093"/>
    </location>
</feature>
<feature type="region of interest" description="Disordered" evidence="9">
    <location>
        <begin position="56"/>
        <end position="133"/>
    </location>
</feature>
<dbReference type="CDD" id="cd12091">
    <property type="entry name" value="FANCM_ID"/>
    <property type="match status" value="1"/>
</dbReference>
<dbReference type="SMART" id="SM00490">
    <property type="entry name" value="HELICc"/>
    <property type="match status" value="1"/>
</dbReference>
<evidence type="ECO:0000256" key="7">
    <source>
        <dbReference type="ARBA" id="ARBA00023242"/>
    </source>
</evidence>
<comment type="catalytic activity">
    <reaction evidence="8">
        <text>ATP + H2O = ADP + phosphate + H(+)</text>
        <dbReference type="Rhea" id="RHEA:13065"/>
        <dbReference type="ChEBI" id="CHEBI:15377"/>
        <dbReference type="ChEBI" id="CHEBI:15378"/>
        <dbReference type="ChEBI" id="CHEBI:30616"/>
        <dbReference type="ChEBI" id="CHEBI:43474"/>
        <dbReference type="ChEBI" id="CHEBI:456216"/>
        <dbReference type="EC" id="3.6.4.12"/>
    </reaction>
</comment>
<protein>
    <recommendedName>
        <fullName evidence="8">ATP-dependent DNA helicase</fullName>
        <ecNumber evidence="8">3.6.4.12</ecNumber>
    </recommendedName>
</protein>
<dbReference type="EC" id="3.6.4.12" evidence="8"/>
<feature type="compositionally biased region" description="Low complexity" evidence="9">
    <location>
        <begin position="729"/>
        <end position="738"/>
    </location>
</feature>
<dbReference type="InterPro" id="IPR014001">
    <property type="entry name" value="Helicase_ATP-bd"/>
</dbReference>
<feature type="region of interest" description="Disordered" evidence="9">
    <location>
        <begin position="723"/>
        <end position="804"/>
    </location>
</feature>
<evidence type="ECO:0000256" key="9">
    <source>
        <dbReference type="SAM" id="MobiDB-lite"/>
    </source>
</evidence>
<evidence type="ECO:0000256" key="1">
    <source>
        <dbReference type="ARBA" id="ARBA00004123"/>
    </source>
</evidence>
<keyword evidence="7" id="KW-0539">Nucleus</keyword>
<name>A0ABY8EN99_MALFU</name>
<accession>A0ABY8EN99</accession>
<dbReference type="Pfam" id="PF00270">
    <property type="entry name" value="DEAD"/>
    <property type="match status" value="1"/>
</dbReference>
<evidence type="ECO:0000256" key="3">
    <source>
        <dbReference type="ARBA" id="ARBA00022741"/>
    </source>
</evidence>
<keyword evidence="4 12" id="KW-0378">Hydrolase</keyword>
<feature type="domain" description="Helicase ATP-binding" evidence="10">
    <location>
        <begin position="214"/>
        <end position="382"/>
    </location>
</feature>
<feature type="compositionally biased region" description="Low complexity" evidence="9">
    <location>
        <begin position="74"/>
        <end position="91"/>
    </location>
</feature>
<comment type="subcellular location">
    <subcellularLocation>
        <location evidence="1 8">Nucleus</location>
    </subcellularLocation>
</comment>
<dbReference type="InterPro" id="IPR001650">
    <property type="entry name" value="Helicase_C-like"/>
</dbReference>
<evidence type="ECO:0000259" key="11">
    <source>
        <dbReference type="PROSITE" id="PS51194"/>
    </source>
</evidence>
<feature type="compositionally biased region" description="Basic residues" evidence="9">
    <location>
        <begin position="1094"/>
        <end position="1104"/>
    </location>
</feature>
<dbReference type="Proteomes" id="UP000818624">
    <property type="component" value="Chromosome 1"/>
</dbReference>
<feature type="compositionally biased region" description="Polar residues" evidence="9">
    <location>
        <begin position="95"/>
        <end position="107"/>
    </location>
</feature>
<feature type="compositionally biased region" description="Low complexity" evidence="9">
    <location>
        <begin position="837"/>
        <end position="862"/>
    </location>
</feature>
<evidence type="ECO:0000256" key="6">
    <source>
        <dbReference type="ARBA" id="ARBA00022840"/>
    </source>
</evidence>
<evidence type="ECO:0000256" key="4">
    <source>
        <dbReference type="ARBA" id="ARBA00022801"/>
    </source>
</evidence>
<feature type="region of interest" description="Disordered" evidence="9">
    <location>
        <begin position="883"/>
        <end position="1155"/>
    </location>
</feature>
<feature type="compositionally biased region" description="Basic residues" evidence="9">
    <location>
        <begin position="739"/>
        <end position="748"/>
    </location>
</feature>
<evidence type="ECO:0000313" key="12">
    <source>
        <dbReference type="EMBL" id="WFD46994.1"/>
    </source>
</evidence>
<evidence type="ECO:0000259" key="10">
    <source>
        <dbReference type="PROSITE" id="PS51192"/>
    </source>
</evidence>
<keyword evidence="6" id="KW-0067">ATP-binding</keyword>
<dbReference type="PANTHER" id="PTHR14025">
    <property type="entry name" value="FANCONI ANEMIA GROUP M FANCM FAMILY MEMBER"/>
    <property type="match status" value="1"/>
</dbReference>
<dbReference type="SMART" id="SM00487">
    <property type="entry name" value="DEXDc"/>
    <property type="match status" value="1"/>
</dbReference>
<evidence type="ECO:0000256" key="8">
    <source>
        <dbReference type="RuleBase" id="RU367027"/>
    </source>
</evidence>
<organism evidence="12 13">
    <name type="scientific">Malassezia furfur</name>
    <name type="common">Pityriasis versicolor infection agent</name>
    <name type="synonym">Pityrosporum furfur</name>
    <dbReference type="NCBI Taxonomy" id="55194"/>
    <lineage>
        <taxon>Eukaryota</taxon>
        <taxon>Fungi</taxon>
        <taxon>Dikarya</taxon>
        <taxon>Basidiomycota</taxon>
        <taxon>Ustilaginomycotina</taxon>
        <taxon>Malasseziomycetes</taxon>
        <taxon>Malasseziales</taxon>
        <taxon>Malasseziaceae</taxon>
        <taxon>Malassezia</taxon>
    </lineage>
</organism>
<feature type="compositionally biased region" description="Pro residues" evidence="9">
    <location>
        <begin position="955"/>
        <end position="967"/>
    </location>
</feature>
<dbReference type="PROSITE" id="PS51194">
    <property type="entry name" value="HELICASE_CTER"/>
    <property type="match status" value="1"/>
</dbReference>
<feature type="compositionally biased region" description="Acidic residues" evidence="9">
    <location>
        <begin position="1214"/>
        <end position="1226"/>
    </location>
</feature>
<dbReference type="SUPFAM" id="SSF52540">
    <property type="entry name" value="P-loop containing nucleoside triphosphate hydrolases"/>
    <property type="match status" value="1"/>
</dbReference>
<feature type="compositionally biased region" description="Low complexity" evidence="9">
    <location>
        <begin position="883"/>
        <end position="896"/>
    </location>
</feature>
<dbReference type="InterPro" id="IPR039686">
    <property type="entry name" value="FANCM/Mph1-like_ID"/>
</dbReference>
<feature type="region of interest" description="Disordered" evidence="9">
    <location>
        <begin position="1191"/>
        <end position="1226"/>
    </location>
</feature>
<keyword evidence="3" id="KW-0547">Nucleotide-binding</keyword>
<evidence type="ECO:0000313" key="13">
    <source>
        <dbReference type="Proteomes" id="UP000818624"/>
    </source>
</evidence>
<comment type="subunit">
    <text evidence="8">Interacts with the MHF histone-fold complex to form the FANCM-MHF complex.</text>
</comment>
<gene>
    <name evidence="12" type="primary">MPH1</name>
    <name evidence="12" type="ORF">GLX27_001638</name>
</gene>
<comment type="similarity">
    <text evidence="2 8">Belongs to the DEAD box helicase family. DEAH subfamily. FANCM sub-subfamily.</text>
</comment>
<keyword evidence="5 12" id="KW-0347">Helicase</keyword>
<dbReference type="Gene3D" id="3.40.50.300">
    <property type="entry name" value="P-loop containing nucleotide triphosphate hydrolases"/>
    <property type="match status" value="2"/>
</dbReference>
<feature type="compositionally biased region" description="Acidic residues" evidence="9">
    <location>
        <begin position="1126"/>
        <end position="1141"/>
    </location>
</feature>
<feature type="compositionally biased region" description="Low complexity" evidence="9">
    <location>
        <begin position="988"/>
        <end position="998"/>
    </location>
</feature>
<reference evidence="12 13" key="1">
    <citation type="journal article" date="2020" name="Elife">
        <title>Loss of centromere function drives karyotype evolution in closely related Malassezia species.</title>
        <authorList>
            <person name="Sankaranarayanan S.R."/>
            <person name="Ianiri G."/>
            <person name="Coelho M.A."/>
            <person name="Reza M.H."/>
            <person name="Thimmappa B.C."/>
            <person name="Ganguly P."/>
            <person name="Vadnala R.N."/>
            <person name="Sun S."/>
            <person name="Siddharthan R."/>
            <person name="Tellgren-Roth C."/>
            <person name="Dawson T.L."/>
            <person name="Heitman J."/>
            <person name="Sanyal K."/>
        </authorList>
    </citation>
    <scope>NUCLEOTIDE SEQUENCE [LARGE SCALE GENOMIC DNA]</scope>
    <source>
        <strain evidence="12">CBS14141</strain>
    </source>
</reference>
<proteinExistence type="inferred from homology"/>
<dbReference type="GO" id="GO:0016787">
    <property type="term" value="F:hydrolase activity"/>
    <property type="evidence" value="ECO:0007669"/>
    <property type="project" value="UniProtKB-KW"/>
</dbReference>
<feature type="domain" description="Helicase C-terminal" evidence="11">
    <location>
        <begin position="546"/>
        <end position="708"/>
    </location>
</feature>
<dbReference type="PANTHER" id="PTHR14025:SF20">
    <property type="entry name" value="FANCONI ANEMIA GROUP M PROTEIN"/>
    <property type="match status" value="1"/>
</dbReference>
<feature type="region of interest" description="Disordered" evidence="9">
    <location>
        <begin position="817"/>
        <end position="862"/>
    </location>
</feature>
<dbReference type="GO" id="GO:0003678">
    <property type="term" value="F:DNA helicase activity"/>
    <property type="evidence" value="ECO:0007669"/>
    <property type="project" value="UniProtKB-EC"/>
</dbReference>
<dbReference type="EMBL" id="CP046234">
    <property type="protein sequence ID" value="WFD46994.1"/>
    <property type="molecule type" value="Genomic_DNA"/>
</dbReference>
<dbReference type="InterPro" id="IPR044749">
    <property type="entry name" value="FANCM_DEXDc"/>
</dbReference>
<evidence type="ECO:0000256" key="5">
    <source>
        <dbReference type="ARBA" id="ARBA00022806"/>
    </source>
</evidence>
<dbReference type="InterPro" id="IPR027417">
    <property type="entry name" value="P-loop_NTPase"/>
</dbReference>
<dbReference type="Pfam" id="PF00271">
    <property type="entry name" value="Helicase_C"/>
    <property type="match status" value="1"/>
</dbReference>
<dbReference type="InterPro" id="IPR011545">
    <property type="entry name" value="DEAD/DEAH_box_helicase_dom"/>
</dbReference>
<sequence length="1226" mass="131899">MDDVDAEFDDALDASVLAQLDVLEAQHTHADDAIDPEMEQQLLDAFDALDDEVQTPSMRATPGRAPLQPHRGTPAAPRTDAAKAPALAAPARTSHPASSPAGLTQQGLWGHSYTPPTAVESSQGTLSVAPAPPSASTGGFAWAAVKVWDHSIFVHGNRVTKPTGDDDADVLYERRAPLPSPPAERPMKLAIDRAVAQTWIYPVNKPLRTYQLNIVQKALFHNVLVALPTGLGKTFIAAVVILNMFRWFPEGKIIFVAPTRPLVTQQQQACHSICGLPWDTAIELTGSTRRALRDDEWQTKRIFYMTPQTFENDLLSTTCDPRDVVCVVVDEAHRATGNYAYCKVIRHLMYHNPHFRVLALTATPGSHADKVQEVVNNLHINRIEIRTEDALDIQPYLHTKHEQLVRVPLGDAVGHLRAAWVALMRTFHDPLLKHGVLRNADTGALRSFAVRAAANDAHGRAILAEKPYLRGSLTQLSNMALALQYLAEESVRVFCDRAQAITAPSKGGAKKDQVFSPRNPAFQAYALALEGVQDDLVHPKMHALLGVLQEHVAAHASTRVMVFCSYREVVTEIVALLQAHGLRATPFIGQATDKKGNRGFTQKVQEQILTDFQKGTFQVLVATSIGEEGLDIGEVDLIVCYEAVRDSVRALQRVGRTGRMRDGRIVVLMTEGREEHNWQHSKDSYKSVQRLVRSANIIELYTDVSRLVPPEIRPEPVMCEVEQPPFDPRPLQRAAPARAKTKRTKKAPAAKPHGSQQTTLAFCSANELRRTRRDEHREGSDAEDDVPVASRSSDRIANLSDDSDDAEIASGLRISSSGSAYTWPTSTGKGSSPAARTSQASPAACTSQASPAASTSKASPAVSASNVSPAASASKAARAAPAASASAPAPGLSRPATRAPVLPRPKAGAAAASAASPPAPPSPVHTHAPLLPSAPRPTSATKRTLGARRSARPSAPLPPSSSPPAPAPDTKLVSPSPAEVSDAWHIGSSPAPLASAAPSERRFAPHPLVAQLAEQAADTSTPYSAPEDAARPTSDGPAADDAVRAPPAPLFLLSQESDVDVDEARLAAPSSSVACAATASSSLRVPSSPPRRASPVRRKRRRTAHHESLFFEEAERETDSDVHGESDEDDSGPGSSDENDEDRAAVGDFAATQHDGYNQEAIYLQSLLSQRAPTPFRGRDRLQELLARRRALQPSSEVGHSDDDAYSNDSFVVGDDEISWMESSDV</sequence>
<comment type="function">
    <text evidence="8">ATP-dependent DNA helicase involved in DNA damage repair by homologous recombination and in genome maintenance. Capable of unwinding D-loops. Plays a role in limiting crossover recombinants during mitotic DNA double-strand break (DSB) repair. Component of a FANCM-MHF complex which promotes gene conversion at blocked replication forks, probably by reversal of the stalled fork.</text>
</comment>
<feature type="compositionally biased region" description="Polar residues" evidence="9">
    <location>
        <begin position="817"/>
        <end position="836"/>
    </location>
</feature>
<keyword evidence="13" id="KW-1185">Reference proteome</keyword>
<dbReference type="PROSITE" id="PS51192">
    <property type="entry name" value="HELICASE_ATP_BIND_1"/>
    <property type="match status" value="1"/>
</dbReference>